<gene>
    <name evidence="1" type="ORF">FIV42_12865</name>
</gene>
<accession>A0A4Y6PTF4</accession>
<reference evidence="1 2" key="1">
    <citation type="submission" date="2019-06" db="EMBL/GenBank/DDBJ databases">
        <title>Persicimonas caeni gen. nov., sp. nov., a predatory bacterium isolated from solar saltern.</title>
        <authorList>
            <person name="Wang S."/>
        </authorList>
    </citation>
    <scope>NUCLEOTIDE SEQUENCE [LARGE SCALE GENOMIC DNA]</scope>
    <source>
        <strain evidence="1 2">YN101</strain>
    </source>
</reference>
<evidence type="ECO:0000313" key="2">
    <source>
        <dbReference type="Proteomes" id="UP000315995"/>
    </source>
</evidence>
<proteinExistence type="predicted"/>
<accession>A0A5B8Y6K1</accession>
<name>A0A4Y6PTF4_PERCE</name>
<protein>
    <submittedName>
        <fullName evidence="1">Uncharacterized protein</fullName>
    </submittedName>
</protein>
<dbReference type="RefSeq" id="WP_141198086.1">
    <property type="nucleotide sequence ID" value="NZ_CP041186.1"/>
</dbReference>
<sequence length="205" mass="23189">MGEKAVAPDATHPRPAMKITAETTRRLWSKMNAHYGTIVVPKARSPLMKLAGAGLHLVRIMDRHTFMNRYTTVVGRRIYPWFTVGDGSDDDLWYQIVVGVHEHQHVVQARRDGLLGFSVPYVLSPRRRALIEAEAYRCNLEMNWWRTGQVGDPARLAAKLEQYGCRDSDVRAANDYLENAADEIRAGKIVNEASLFAIDWLEAQG</sequence>
<dbReference type="Proteomes" id="UP000315995">
    <property type="component" value="Chromosome"/>
</dbReference>
<keyword evidence="2" id="KW-1185">Reference proteome</keyword>
<evidence type="ECO:0000313" key="1">
    <source>
        <dbReference type="EMBL" id="QDG51606.1"/>
    </source>
</evidence>
<dbReference type="EMBL" id="CP041186">
    <property type="protein sequence ID" value="QDG51606.1"/>
    <property type="molecule type" value="Genomic_DNA"/>
</dbReference>
<organism evidence="1 2">
    <name type="scientific">Persicimonas caeni</name>
    <dbReference type="NCBI Taxonomy" id="2292766"/>
    <lineage>
        <taxon>Bacteria</taxon>
        <taxon>Deltaproteobacteria</taxon>
        <taxon>Bradymonadales</taxon>
        <taxon>Bradymonadaceae</taxon>
        <taxon>Persicimonas</taxon>
    </lineage>
</organism>
<dbReference type="AlphaFoldDB" id="A0A4Y6PTF4"/>
<dbReference type="OrthoDB" id="5383919at2"/>